<dbReference type="EMBL" id="JBBBZM010000241">
    <property type="protein sequence ID" value="KAL0631494.1"/>
    <property type="molecule type" value="Genomic_DNA"/>
</dbReference>
<feature type="repeat" description="ANK" evidence="3">
    <location>
        <begin position="110"/>
        <end position="142"/>
    </location>
</feature>
<evidence type="ECO:0000256" key="4">
    <source>
        <dbReference type="SAM" id="MobiDB-lite"/>
    </source>
</evidence>
<evidence type="ECO:0000256" key="3">
    <source>
        <dbReference type="PROSITE-ProRule" id="PRU00023"/>
    </source>
</evidence>
<comment type="caution">
    <text evidence="5">The sequence shown here is derived from an EMBL/GenBank/DDBJ whole genome shotgun (WGS) entry which is preliminary data.</text>
</comment>
<dbReference type="SMART" id="SM00248">
    <property type="entry name" value="ANK"/>
    <property type="match status" value="9"/>
</dbReference>
<feature type="repeat" description="ANK" evidence="3">
    <location>
        <begin position="29"/>
        <end position="61"/>
    </location>
</feature>
<feature type="repeat" description="ANK" evidence="3">
    <location>
        <begin position="196"/>
        <end position="218"/>
    </location>
</feature>
<proteinExistence type="predicted"/>
<dbReference type="PROSITE" id="PS50088">
    <property type="entry name" value="ANK_REPEAT"/>
    <property type="match status" value="9"/>
</dbReference>
<feature type="non-terminal residue" evidence="5">
    <location>
        <position position="1"/>
    </location>
</feature>
<evidence type="ECO:0000256" key="1">
    <source>
        <dbReference type="ARBA" id="ARBA00022737"/>
    </source>
</evidence>
<evidence type="ECO:0000313" key="5">
    <source>
        <dbReference type="EMBL" id="KAL0631494.1"/>
    </source>
</evidence>
<dbReference type="PANTHER" id="PTHR24198:SF165">
    <property type="entry name" value="ANKYRIN REPEAT-CONTAINING PROTEIN-RELATED"/>
    <property type="match status" value="1"/>
</dbReference>
<evidence type="ECO:0008006" key="7">
    <source>
        <dbReference type="Google" id="ProtNLM"/>
    </source>
</evidence>
<organism evidence="5 6">
    <name type="scientific">Discina gigas</name>
    <dbReference type="NCBI Taxonomy" id="1032678"/>
    <lineage>
        <taxon>Eukaryota</taxon>
        <taxon>Fungi</taxon>
        <taxon>Dikarya</taxon>
        <taxon>Ascomycota</taxon>
        <taxon>Pezizomycotina</taxon>
        <taxon>Pezizomycetes</taxon>
        <taxon>Pezizales</taxon>
        <taxon>Discinaceae</taxon>
        <taxon>Discina</taxon>
    </lineage>
</organism>
<dbReference type="Pfam" id="PF12796">
    <property type="entry name" value="Ank_2"/>
    <property type="match status" value="4"/>
</dbReference>
<feature type="repeat" description="ANK" evidence="3">
    <location>
        <begin position="137"/>
        <end position="169"/>
    </location>
</feature>
<feature type="repeat" description="ANK" evidence="3">
    <location>
        <begin position="164"/>
        <end position="196"/>
    </location>
</feature>
<dbReference type="PRINTS" id="PR01415">
    <property type="entry name" value="ANKYRIN"/>
</dbReference>
<evidence type="ECO:0000256" key="2">
    <source>
        <dbReference type="ARBA" id="ARBA00023043"/>
    </source>
</evidence>
<evidence type="ECO:0000313" key="6">
    <source>
        <dbReference type="Proteomes" id="UP001447188"/>
    </source>
</evidence>
<dbReference type="Gene3D" id="1.25.40.20">
    <property type="entry name" value="Ankyrin repeat-containing domain"/>
    <property type="match status" value="4"/>
</dbReference>
<feature type="repeat" description="ANK" evidence="3">
    <location>
        <begin position="56"/>
        <end position="88"/>
    </location>
</feature>
<dbReference type="PANTHER" id="PTHR24198">
    <property type="entry name" value="ANKYRIN REPEAT AND PROTEIN KINASE DOMAIN-CONTAINING PROTEIN"/>
    <property type="match status" value="1"/>
</dbReference>
<feature type="repeat" description="ANK" evidence="3">
    <location>
        <begin position="287"/>
        <end position="319"/>
    </location>
</feature>
<keyword evidence="2 3" id="KW-0040">ANK repeat</keyword>
<accession>A0ABR3G6B7</accession>
<reference evidence="5 6" key="1">
    <citation type="submission" date="2024-02" db="EMBL/GenBank/DDBJ databases">
        <title>Discinaceae phylogenomics.</title>
        <authorList>
            <person name="Dirks A.C."/>
            <person name="James T.Y."/>
        </authorList>
    </citation>
    <scope>NUCLEOTIDE SEQUENCE [LARGE SCALE GENOMIC DNA]</scope>
    <source>
        <strain evidence="5 6">ACD0624</strain>
    </source>
</reference>
<protein>
    <recommendedName>
        <fullName evidence="7">Ankyrin</fullName>
    </recommendedName>
</protein>
<keyword evidence="1" id="KW-0677">Repeat</keyword>
<feature type="repeat" description="ANK" evidence="3">
    <location>
        <begin position="83"/>
        <end position="115"/>
    </location>
</feature>
<dbReference type="PROSITE" id="PS50297">
    <property type="entry name" value="ANK_REP_REGION"/>
    <property type="match status" value="9"/>
</dbReference>
<dbReference type="Proteomes" id="UP001447188">
    <property type="component" value="Unassembled WGS sequence"/>
</dbReference>
<dbReference type="SUPFAM" id="SSF48403">
    <property type="entry name" value="Ankyrin repeat"/>
    <property type="match status" value="1"/>
</dbReference>
<sequence>AASGSGHAEIVSILLKAGAKVEALPSRYHGRTALQAAAEGGHAEIVSILLNAGAKVGITELRAAAGGGHTEIVSILLNAGAKVGTTELQAAAWGGHTEIVSILLKAGAKVGTTELRAAAGGGHAEIVSILLRAGAKVGATELQAAAEGGRAEVVSILLGAGAKVGDTELTEAASRGYAEVVSMLLKAGAKAEVRHNGRTALQRAAEGGHVEAVSILLKASGGSEATAIRAAAQSGHLALVEILLDSGVGINTLDSRGRTFLTCGISHSDVVRALLTRGATVDHRALDGTTPLHSAVQGQHAESAILLLKSGANIESTDYENRKPLDIALLDSRPSPISIHLVKSLLEHGCDIGRRDIDGWRRVLRADNADLVVMTETRSLVTLPHRGSDSETAGGEGGKDSGEAKVYGRPSIGIDLVKVSPELPDFNTDGSEAPIIRRLWYATHRPNF</sequence>
<feature type="region of interest" description="Disordered" evidence="4">
    <location>
        <begin position="383"/>
        <end position="405"/>
    </location>
</feature>
<keyword evidence="6" id="KW-1185">Reference proteome</keyword>
<dbReference type="InterPro" id="IPR002110">
    <property type="entry name" value="Ankyrin_rpt"/>
</dbReference>
<name>A0ABR3G6B7_9PEZI</name>
<gene>
    <name evidence="5" type="ORF">Q9L58_009631</name>
</gene>
<feature type="repeat" description="ANK" evidence="3">
    <location>
        <begin position="223"/>
        <end position="255"/>
    </location>
</feature>
<dbReference type="InterPro" id="IPR036770">
    <property type="entry name" value="Ankyrin_rpt-contain_sf"/>
</dbReference>